<comment type="pathway">
    <text evidence="1">Amino-acid biosynthesis; L-phenylalanine biosynthesis; phenylpyruvate from prephenate: step 1/1.</text>
</comment>
<dbReference type="InterPro" id="IPR001086">
    <property type="entry name" value="Preph_deHydtase"/>
</dbReference>
<keyword evidence="6" id="KW-0584">Phenylalanine biosynthesis</keyword>
<sequence length="309" mass="33112">MTTTLEPAPAASVGYLGPAGTFTHRTVLADPALAALRHVPCADPDELMARLSDGSVTYGVLAWENSVAGLVGPTADLLAGLGTGKAVDPSERSQVRLHRDVVIPVRFQLVGRPGARPEALRTVRSHPHALDQCRAWLAEHAPRSSLVPAPSTTAALEFALGDPTGRTAAVTPKAGLAAPRLSVLADDIGETATAETRFVVLGRDEPARTGRERTVIACFQQRDRPGSLMTVLEPFARAGIDLLRIESRPTRDGLGRSYFLIEWRGHPDDPPPRAVLRELAERAVRVRVLGTFDEPNPSRPTPSRPRKAG</sequence>
<feature type="region of interest" description="Disordered" evidence="10">
    <location>
        <begin position="290"/>
        <end position="309"/>
    </location>
</feature>
<dbReference type="GO" id="GO:0009094">
    <property type="term" value="P:L-phenylalanine biosynthetic process"/>
    <property type="evidence" value="ECO:0007669"/>
    <property type="project" value="UniProtKB-UniPathway"/>
</dbReference>
<keyword evidence="4" id="KW-0028">Amino-acid biosynthesis</keyword>
<dbReference type="EC" id="4.2.1.51" evidence="2"/>
<dbReference type="InterPro" id="IPR045865">
    <property type="entry name" value="ACT-like_dom_sf"/>
</dbReference>
<evidence type="ECO:0000256" key="8">
    <source>
        <dbReference type="ARBA" id="ARBA00047848"/>
    </source>
</evidence>
<evidence type="ECO:0000256" key="2">
    <source>
        <dbReference type="ARBA" id="ARBA00013147"/>
    </source>
</evidence>
<dbReference type="PROSITE" id="PS51671">
    <property type="entry name" value="ACT"/>
    <property type="match status" value="1"/>
</dbReference>
<dbReference type="Gene3D" id="3.40.190.10">
    <property type="entry name" value="Periplasmic binding protein-like II"/>
    <property type="match status" value="2"/>
</dbReference>
<evidence type="ECO:0000259" key="12">
    <source>
        <dbReference type="PROSITE" id="PS51671"/>
    </source>
</evidence>
<evidence type="ECO:0000256" key="1">
    <source>
        <dbReference type="ARBA" id="ARBA00004741"/>
    </source>
</evidence>
<evidence type="ECO:0000259" key="11">
    <source>
        <dbReference type="PROSITE" id="PS51171"/>
    </source>
</evidence>
<keyword evidence="5" id="KW-0057">Aromatic amino acid biosynthesis</keyword>
<organism evidence="13 14">
    <name type="scientific">Pseudofrankia asymbiotica</name>
    <dbReference type="NCBI Taxonomy" id="1834516"/>
    <lineage>
        <taxon>Bacteria</taxon>
        <taxon>Bacillati</taxon>
        <taxon>Actinomycetota</taxon>
        <taxon>Actinomycetes</taxon>
        <taxon>Frankiales</taxon>
        <taxon>Frankiaceae</taxon>
        <taxon>Pseudofrankia</taxon>
    </lineage>
</organism>
<evidence type="ECO:0000256" key="4">
    <source>
        <dbReference type="ARBA" id="ARBA00022605"/>
    </source>
</evidence>
<comment type="caution">
    <text evidence="13">The sequence shown here is derived from an EMBL/GenBank/DDBJ whole genome shotgun (WGS) entry which is preliminary data.</text>
</comment>
<dbReference type="EMBL" id="MOMC01000015">
    <property type="protein sequence ID" value="ONH31599.1"/>
    <property type="molecule type" value="Genomic_DNA"/>
</dbReference>
<evidence type="ECO:0000256" key="9">
    <source>
        <dbReference type="PIRSR" id="PIRSR001500-2"/>
    </source>
</evidence>
<evidence type="ECO:0000256" key="6">
    <source>
        <dbReference type="ARBA" id="ARBA00023222"/>
    </source>
</evidence>
<dbReference type="CDD" id="cd04905">
    <property type="entry name" value="ACT_CM-PDT"/>
    <property type="match status" value="1"/>
</dbReference>
<dbReference type="Proteomes" id="UP000188929">
    <property type="component" value="Unassembled WGS sequence"/>
</dbReference>
<evidence type="ECO:0000313" key="14">
    <source>
        <dbReference type="Proteomes" id="UP000188929"/>
    </source>
</evidence>
<dbReference type="OrthoDB" id="9802281at2"/>
<dbReference type="PROSITE" id="PS51171">
    <property type="entry name" value="PREPHENATE_DEHYDR_3"/>
    <property type="match status" value="1"/>
</dbReference>
<proteinExistence type="predicted"/>
<dbReference type="AlphaFoldDB" id="A0A1V2IFC3"/>
<comment type="catalytic activity">
    <reaction evidence="8">
        <text>prephenate + H(+) = 3-phenylpyruvate + CO2 + H2O</text>
        <dbReference type="Rhea" id="RHEA:21648"/>
        <dbReference type="ChEBI" id="CHEBI:15377"/>
        <dbReference type="ChEBI" id="CHEBI:15378"/>
        <dbReference type="ChEBI" id="CHEBI:16526"/>
        <dbReference type="ChEBI" id="CHEBI:18005"/>
        <dbReference type="ChEBI" id="CHEBI:29934"/>
        <dbReference type="EC" id="4.2.1.51"/>
    </reaction>
</comment>
<dbReference type="STRING" id="1834516.BL253_07900"/>
<dbReference type="InterPro" id="IPR008242">
    <property type="entry name" value="Chor_mutase/pphenate_deHydtase"/>
</dbReference>
<protein>
    <recommendedName>
        <fullName evidence="3">Prephenate dehydratase</fullName>
        <ecNumber evidence="2">4.2.1.51</ecNumber>
    </recommendedName>
</protein>
<dbReference type="Pfam" id="PF01842">
    <property type="entry name" value="ACT"/>
    <property type="match status" value="1"/>
</dbReference>
<dbReference type="InterPro" id="IPR002912">
    <property type="entry name" value="ACT_dom"/>
</dbReference>
<feature type="domain" description="ACT" evidence="12">
    <location>
        <begin position="216"/>
        <end position="296"/>
    </location>
</feature>
<gene>
    <name evidence="13" type="ORF">BL253_07900</name>
</gene>
<dbReference type="Gene3D" id="3.30.70.260">
    <property type="match status" value="1"/>
</dbReference>
<evidence type="ECO:0000256" key="3">
    <source>
        <dbReference type="ARBA" id="ARBA00021872"/>
    </source>
</evidence>
<dbReference type="PANTHER" id="PTHR21022">
    <property type="entry name" value="PREPHENATE DEHYDRATASE P PROTEIN"/>
    <property type="match status" value="1"/>
</dbReference>
<accession>A0A1V2IFC3</accession>
<name>A0A1V2IFC3_9ACTN</name>
<dbReference type="GO" id="GO:0005737">
    <property type="term" value="C:cytoplasm"/>
    <property type="evidence" value="ECO:0007669"/>
    <property type="project" value="TreeGrafter"/>
</dbReference>
<reference evidence="14" key="1">
    <citation type="submission" date="2016-10" db="EMBL/GenBank/DDBJ databases">
        <title>Frankia sp. NRRL B-16386 Genome sequencing.</title>
        <authorList>
            <person name="Ghodhbane-Gtari F."/>
            <person name="Swanson E."/>
            <person name="Gueddou A."/>
            <person name="Hezbri K."/>
            <person name="Ktari K."/>
            <person name="Nouioui I."/>
            <person name="Morris K."/>
            <person name="Simpson S."/>
            <person name="Abebe-Akele F."/>
            <person name="Thomas K."/>
            <person name="Gtari M."/>
            <person name="Tisa L.S."/>
        </authorList>
    </citation>
    <scope>NUCLEOTIDE SEQUENCE [LARGE SCALE GENOMIC DNA]</scope>
    <source>
        <strain evidence="14">NRRL B-16386</strain>
    </source>
</reference>
<feature type="domain" description="Prephenate dehydratase" evidence="11">
    <location>
        <begin position="12"/>
        <end position="203"/>
    </location>
</feature>
<dbReference type="SUPFAM" id="SSF55021">
    <property type="entry name" value="ACT-like"/>
    <property type="match status" value="1"/>
</dbReference>
<feature type="site" description="Essential for prephenate dehydratase activity" evidence="9">
    <location>
        <position position="196"/>
    </location>
</feature>
<evidence type="ECO:0000256" key="7">
    <source>
        <dbReference type="ARBA" id="ARBA00023239"/>
    </source>
</evidence>
<keyword evidence="14" id="KW-1185">Reference proteome</keyword>
<evidence type="ECO:0000256" key="10">
    <source>
        <dbReference type="SAM" id="MobiDB-lite"/>
    </source>
</evidence>
<dbReference type="Pfam" id="PF00800">
    <property type="entry name" value="PDT"/>
    <property type="match status" value="1"/>
</dbReference>
<dbReference type="RefSeq" id="WP_076815062.1">
    <property type="nucleotide sequence ID" value="NZ_MOMC01000015.1"/>
</dbReference>
<dbReference type="SUPFAM" id="SSF53850">
    <property type="entry name" value="Periplasmic binding protein-like II"/>
    <property type="match status" value="1"/>
</dbReference>
<dbReference type="UniPathway" id="UPA00121">
    <property type="reaction ID" value="UER00345"/>
</dbReference>
<evidence type="ECO:0000256" key="5">
    <source>
        <dbReference type="ARBA" id="ARBA00023141"/>
    </source>
</evidence>
<dbReference type="PANTHER" id="PTHR21022:SF19">
    <property type="entry name" value="PREPHENATE DEHYDRATASE-RELATED"/>
    <property type="match status" value="1"/>
</dbReference>
<evidence type="ECO:0000313" key="13">
    <source>
        <dbReference type="EMBL" id="ONH31599.1"/>
    </source>
</evidence>
<dbReference type="PIRSF" id="PIRSF001500">
    <property type="entry name" value="Chor_mut_pdt_Ppr"/>
    <property type="match status" value="1"/>
</dbReference>
<dbReference type="GO" id="GO:0004664">
    <property type="term" value="F:prephenate dehydratase activity"/>
    <property type="evidence" value="ECO:0007669"/>
    <property type="project" value="UniProtKB-EC"/>
</dbReference>
<keyword evidence="7" id="KW-0456">Lyase</keyword>